<organism evidence="1 2">
    <name type="scientific">Pseudocercospora eumusae</name>
    <dbReference type="NCBI Taxonomy" id="321146"/>
    <lineage>
        <taxon>Eukaryota</taxon>
        <taxon>Fungi</taxon>
        <taxon>Dikarya</taxon>
        <taxon>Ascomycota</taxon>
        <taxon>Pezizomycotina</taxon>
        <taxon>Dothideomycetes</taxon>
        <taxon>Dothideomycetidae</taxon>
        <taxon>Mycosphaerellales</taxon>
        <taxon>Mycosphaerellaceae</taxon>
        <taxon>Pseudocercospora</taxon>
    </lineage>
</organism>
<dbReference type="AlphaFoldDB" id="A0A139HLN9"/>
<reference evidence="1 2" key="1">
    <citation type="submission" date="2015-07" db="EMBL/GenBank/DDBJ databases">
        <title>Comparative genomics of the Sigatoka disease complex on banana suggests a link between parallel evolutionary changes in Pseudocercospora fijiensis and Pseudocercospora eumusae and increased virulence on the banana host.</title>
        <authorList>
            <person name="Chang T.-C."/>
            <person name="Salvucci A."/>
            <person name="Crous P.W."/>
            <person name="Stergiopoulos I."/>
        </authorList>
    </citation>
    <scope>NUCLEOTIDE SEQUENCE [LARGE SCALE GENOMIC DNA]</scope>
    <source>
        <strain evidence="1 2">CBS 114824</strain>
    </source>
</reference>
<name>A0A139HLN9_9PEZI</name>
<evidence type="ECO:0000313" key="1">
    <source>
        <dbReference type="EMBL" id="KXT03333.1"/>
    </source>
</evidence>
<accession>A0A139HLN9</accession>
<evidence type="ECO:0000313" key="2">
    <source>
        <dbReference type="Proteomes" id="UP000070133"/>
    </source>
</evidence>
<protein>
    <submittedName>
        <fullName evidence="1">Uncharacterized protein</fullName>
    </submittedName>
</protein>
<gene>
    <name evidence="1" type="ORF">AC578_4006</name>
</gene>
<comment type="caution">
    <text evidence="1">The sequence shown here is derived from an EMBL/GenBank/DDBJ whole genome shotgun (WGS) entry which is preliminary data.</text>
</comment>
<keyword evidence="2" id="KW-1185">Reference proteome</keyword>
<dbReference type="EMBL" id="LFZN01000031">
    <property type="protein sequence ID" value="KXT03333.1"/>
    <property type="molecule type" value="Genomic_DNA"/>
</dbReference>
<proteinExistence type="predicted"/>
<dbReference type="Proteomes" id="UP000070133">
    <property type="component" value="Unassembled WGS sequence"/>
</dbReference>
<sequence>MSTGQINAVPTSKNLLLACKLIHHEASAVYKESCRNFWLEHNFILDCSSISAHECARYLRSAREGDINLSGHQAYTLVDPRGGWRVVKTWGIGSNEPSFLRYRPWFTRKSSSEPSVVDPTRAAYDTCSDEKELKDACEKYNRRPPPLKTQILDLLGIDTTNV</sequence>
<dbReference type="OrthoDB" id="5413827at2759"/>